<dbReference type="Gene3D" id="3.20.20.370">
    <property type="entry name" value="Glycoside hydrolase/deacetylase"/>
    <property type="match status" value="1"/>
</dbReference>
<dbReference type="GO" id="GO:0005975">
    <property type="term" value="P:carbohydrate metabolic process"/>
    <property type="evidence" value="ECO:0007669"/>
    <property type="project" value="InterPro"/>
</dbReference>
<dbReference type="InterPro" id="IPR011330">
    <property type="entry name" value="Glyco_hydro/deAcase_b/a-brl"/>
</dbReference>
<evidence type="ECO:0000313" key="3">
    <source>
        <dbReference type="EMBL" id="VTQ93207.1"/>
    </source>
</evidence>
<dbReference type="PANTHER" id="PTHR10587:SF125">
    <property type="entry name" value="POLYSACCHARIDE DEACETYLASE YHEN-RELATED"/>
    <property type="match status" value="1"/>
</dbReference>
<organism evidence="3 4">
    <name type="scientific">Hathewaya histolytica</name>
    <name type="common">Clostridium histolyticum</name>
    <dbReference type="NCBI Taxonomy" id="1498"/>
    <lineage>
        <taxon>Bacteria</taxon>
        <taxon>Bacillati</taxon>
        <taxon>Bacillota</taxon>
        <taxon>Clostridia</taxon>
        <taxon>Eubacteriales</taxon>
        <taxon>Clostridiaceae</taxon>
        <taxon>Hathewaya</taxon>
    </lineage>
</organism>
<evidence type="ECO:0000259" key="2">
    <source>
        <dbReference type="PROSITE" id="PS51677"/>
    </source>
</evidence>
<dbReference type="RefSeq" id="WP_138210643.1">
    <property type="nucleotide sequence ID" value="NZ_CBCRUQ010000021.1"/>
</dbReference>
<dbReference type="PANTHER" id="PTHR10587">
    <property type="entry name" value="GLYCOSYL TRANSFERASE-RELATED"/>
    <property type="match status" value="1"/>
</dbReference>
<keyword evidence="4" id="KW-1185">Reference proteome</keyword>
<dbReference type="EC" id="3.-.-.-" evidence="3"/>
<dbReference type="AlphaFoldDB" id="A0A4V6KE42"/>
<dbReference type="OrthoDB" id="258610at2"/>
<dbReference type="CDD" id="cd10944">
    <property type="entry name" value="CE4_SmPgdA_like"/>
    <property type="match status" value="1"/>
</dbReference>
<name>A0A4V6KE42_HATHI</name>
<dbReference type="InterPro" id="IPR002509">
    <property type="entry name" value="NODB_dom"/>
</dbReference>
<keyword evidence="1" id="KW-1133">Transmembrane helix</keyword>
<dbReference type="InterPro" id="IPR050248">
    <property type="entry name" value="Polysacc_deacetylase_ArnD"/>
</dbReference>
<protein>
    <submittedName>
        <fullName evidence="3">Polysaccharide deacetylase family protein</fullName>
        <ecNumber evidence="3">3.-.-.-</ecNumber>
    </submittedName>
</protein>
<keyword evidence="1" id="KW-0472">Membrane</keyword>
<dbReference type="EMBL" id="LR590481">
    <property type="protein sequence ID" value="VTQ93207.1"/>
    <property type="molecule type" value="Genomic_DNA"/>
</dbReference>
<evidence type="ECO:0000256" key="1">
    <source>
        <dbReference type="SAM" id="Phobius"/>
    </source>
</evidence>
<feature type="transmembrane region" description="Helical" evidence="1">
    <location>
        <begin position="30"/>
        <end position="53"/>
    </location>
</feature>
<keyword evidence="3" id="KW-0378">Hydrolase</keyword>
<gene>
    <name evidence="3" type="primary">pdaA_4</name>
    <name evidence="3" type="ORF">NCTC503_02069</name>
</gene>
<dbReference type="Pfam" id="PF01522">
    <property type="entry name" value="Polysacc_deac_1"/>
    <property type="match status" value="1"/>
</dbReference>
<accession>A0A4V6KE42</accession>
<dbReference type="Proteomes" id="UP000308489">
    <property type="component" value="Chromosome 1"/>
</dbReference>
<dbReference type="GO" id="GO:0016810">
    <property type="term" value="F:hydrolase activity, acting on carbon-nitrogen (but not peptide) bonds"/>
    <property type="evidence" value="ECO:0007669"/>
    <property type="project" value="InterPro"/>
</dbReference>
<dbReference type="KEGG" id="hhw:NCTC503_02069"/>
<evidence type="ECO:0000313" key="4">
    <source>
        <dbReference type="Proteomes" id="UP000308489"/>
    </source>
</evidence>
<feature type="domain" description="NodB homology" evidence="2">
    <location>
        <begin position="125"/>
        <end position="311"/>
    </location>
</feature>
<dbReference type="PROSITE" id="PS51677">
    <property type="entry name" value="NODB"/>
    <property type="match status" value="1"/>
</dbReference>
<reference evidence="3 4" key="1">
    <citation type="submission" date="2019-05" db="EMBL/GenBank/DDBJ databases">
        <authorList>
            <consortium name="Pathogen Informatics"/>
        </authorList>
    </citation>
    <scope>NUCLEOTIDE SEQUENCE [LARGE SCALE GENOMIC DNA]</scope>
    <source>
        <strain evidence="3 4">NCTC503</strain>
    </source>
</reference>
<proteinExistence type="predicted"/>
<dbReference type="SUPFAM" id="SSF88713">
    <property type="entry name" value="Glycoside hydrolase/deacetylase"/>
    <property type="match status" value="1"/>
</dbReference>
<sequence>MKSEKEKENIKNKKKNLNEKIKRRNKRMDFFIYSGCLFGIFALGIFIGCQLFNISTESQKAYAKVNDINSKKEDLKIETNKASISTKALETFNSTTNKKLTKENTVNSNVENIKPQNNEKFKDEKICYLTFDDGPTKNVTPEILNILKSKDVKATFFVLGKMAEVNSDLILREKREGHLVANHTYSHDYKHIYSNPNNLLQDFKKCHNVLKKILGEEPAKIVRFPGGSFNKVEYQKKVNKEGFHFVDWNCLNGDAEALNIPEEKLFNKVKNTMGSQKHIVVLMHDSGTKQTTVRSLEKVIEHIKSQGYKFKTLDEAF</sequence>
<keyword evidence="1" id="KW-0812">Transmembrane</keyword>